<dbReference type="Gene3D" id="3.40.50.1820">
    <property type="entry name" value="alpha/beta hydrolase"/>
    <property type="match status" value="1"/>
</dbReference>
<evidence type="ECO:0000259" key="1">
    <source>
        <dbReference type="Pfam" id="PF00135"/>
    </source>
</evidence>
<dbReference type="InterPro" id="IPR029058">
    <property type="entry name" value="AB_hydrolase_fold"/>
</dbReference>
<evidence type="ECO:0000313" key="3">
    <source>
        <dbReference type="Proteomes" id="UP000546213"/>
    </source>
</evidence>
<comment type="caution">
    <text evidence="2">The sequence shown here is derived from an EMBL/GenBank/DDBJ whole genome shotgun (WGS) entry which is preliminary data.</text>
</comment>
<reference evidence="2 3" key="1">
    <citation type="submission" date="2020-05" db="EMBL/GenBank/DDBJ databases">
        <title>Identification and distribution of gene clusters putatively required for synthesis of sphingolipid metabolism inhibitors in phylogenetically diverse species of the filamentous fungus Fusarium.</title>
        <authorList>
            <person name="Kim H.-S."/>
            <person name="Busman M."/>
            <person name="Brown D.W."/>
            <person name="Divon H."/>
            <person name="Uhlig S."/>
            <person name="Proctor R.H."/>
        </authorList>
    </citation>
    <scope>NUCLEOTIDE SEQUENCE [LARGE SCALE GENOMIC DNA]</scope>
    <source>
        <strain evidence="2 3">NRRL 36939</strain>
    </source>
</reference>
<dbReference type="PANTHER" id="PTHR11559">
    <property type="entry name" value="CARBOXYLESTERASE"/>
    <property type="match status" value="1"/>
</dbReference>
<sequence>MSGAADPRYNLSFIVEQSVTLGKPVIGVSLNHRLSAFGFPVGKEAMKEGVTNLGSRDQRLPLSWINENIASFGGNPGKVTIFGENSGAESVAAQILAYNGRNDGLFRGAIPLGRYPGGFNATQATQDTYDDFVSSVPSCGKLAGTDSSLGCLRRAPIEYIDTALRSDTSQRWASFLYGDFFADYTTNQLYSGRFVKIPVLIGANTDEGTSFGFRGVNNDEELRAGVKAIMIPDEVEETTGKTRDELVDELLEL</sequence>
<name>A0A8H5PHA0_9HYPO</name>
<protein>
    <submittedName>
        <fullName evidence="2">Triacylglycerol lipase II</fullName>
    </submittedName>
</protein>
<proteinExistence type="predicted"/>
<organism evidence="2 3">
    <name type="scientific">Fusarium pseudocircinatum</name>
    <dbReference type="NCBI Taxonomy" id="56676"/>
    <lineage>
        <taxon>Eukaryota</taxon>
        <taxon>Fungi</taxon>
        <taxon>Dikarya</taxon>
        <taxon>Ascomycota</taxon>
        <taxon>Pezizomycotina</taxon>
        <taxon>Sordariomycetes</taxon>
        <taxon>Hypocreomycetidae</taxon>
        <taxon>Hypocreales</taxon>
        <taxon>Nectriaceae</taxon>
        <taxon>Fusarium</taxon>
        <taxon>Fusarium fujikuroi species complex</taxon>
    </lineage>
</organism>
<accession>A0A8H5PHA0</accession>
<evidence type="ECO:0000313" key="2">
    <source>
        <dbReference type="EMBL" id="KAF5596860.1"/>
    </source>
</evidence>
<feature type="domain" description="Carboxylesterase type B" evidence="1">
    <location>
        <begin position="9"/>
        <end position="230"/>
    </location>
</feature>
<dbReference type="SUPFAM" id="SSF53474">
    <property type="entry name" value="alpha/beta-Hydrolases"/>
    <property type="match status" value="1"/>
</dbReference>
<dbReference type="OrthoDB" id="408631at2759"/>
<dbReference type="InterPro" id="IPR002018">
    <property type="entry name" value="CarbesteraseB"/>
</dbReference>
<dbReference type="InterPro" id="IPR050309">
    <property type="entry name" value="Type-B_Carboxylest/Lipase"/>
</dbReference>
<dbReference type="Pfam" id="PF00135">
    <property type="entry name" value="COesterase"/>
    <property type="match status" value="1"/>
</dbReference>
<gene>
    <name evidence="2" type="ORF">FPCIR_3852</name>
</gene>
<keyword evidence="3" id="KW-1185">Reference proteome</keyword>
<dbReference type="Proteomes" id="UP000546213">
    <property type="component" value="Unassembled WGS sequence"/>
</dbReference>
<dbReference type="AlphaFoldDB" id="A0A8H5PHA0"/>
<dbReference type="EMBL" id="JAAOAS010000080">
    <property type="protein sequence ID" value="KAF5596860.1"/>
    <property type="molecule type" value="Genomic_DNA"/>
</dbReference>